<dbReference type="InterPro" id="IPR020843">
    <property type="entry name" value="ER"/>
</dbReference>
<dbReference type="OrthoDB" id="9792162at2"/>
<name>B9XE09_PEDPL</name>
<dbReference type="SUPFAM" id="SSF50129">
    <property type="entry name" value="GroES-like"/>
    <property type="match status" value="1"/>
</dbReference>
<keyword evidence="1" id="KW-0521">NADP</keyword>
<dbReference type="GO" id="GO:0016651">
    <property type="term" value="F:oxidoreductase activity, acting on NAD(P)H"/>
    <property type="evidence" value="ECO:0007669"/>
    <property type="project" value="TreeGrafter"/>
</dbReference>
<dbReference type="Gene3D" id="3.90.180.10">
    <property type="entry name" value="Medium-chain alcohol dehydrogenases, catalytic domain"/>
    <property type="match status" value="1"/>
</dbReference>
<accession>B9XE09</accession>
<organism evidence="4 5">
    <name type="scientific">Pedosphaera parvula (strain Ellin514)</name>
    <dbReference type="NCBI Taxonomy" id="320771"/>
    <lineage>
        <taxon>Bacteria</taxon>
        <taxon>Pseudomonadati</taxon>
        <taxon>Verrucomicrobiota</taxon>
        <taxon>Pedosphaerae</taxon>
        <taxon>Pedosphaerales</taxon>
        <taxon>Pedosphaeraceae</taxon>
        <taxon>Pedosphaera</taxon>
    </lineage>
</organism>
<evidence type="ECO:0000256" key="1">
    <source>
        <dbReference type="ARBA" id="ARBA00022857"/>
    </source>
</evidence>
<dbReference type="SUPFAM" id="SSF51735">
    <property type="entry name" value="NAD(P)-binding Rossmann-fold domains"/>
    <property type="match status" value="1"/>
</dbReference>
<dbReference type="CDD" id="cd08241">
    <property type="entry name" value="QOR1"/>
    <property type="match status" value="1"/>
</dbReference>
<sequence length="321" mass="33613">MKTAQVIGFGGVDRIQIIDVPAPKPGIGEVLIRIKACGLNGSDILQREGIYPGGPKPPFFPGSEAAGIVEMHGSGVNGPPIGTAVTFLTSGGAHAEFATVKADSCIPLPETLTFVEGAAFPVHYLTAYHALTTVAHAKPGETVVIHAAAGGLGTAAVQIARILGLKILATASTPEKRRRVVELGADLAVDYSDFESACRDLTGGNGPALILDSIGGDIFRRSLALLPPLGRLVVMSISSNETPKIDAASLLFRSKSVSGIHLSALLTQRELIRRSLEELMNWIGAGKIRIQVGHTLPLASLREAHTLLASRKSYGKIVLTT</sequence>
<proteinExistence type="predicted"/>
<dbReference type="EMBL" id="ABOX02000007">
    <property type="protein sequence ID" value="EEF61900.1"/>
    <property type="molecule type" value="Genomic_DNA"/>
</dbReference>
<dbReference type="AlphaFoldDB" id="B9XE09"/>
<dbReference type="InterPro" id="IPR013154">
    <property type="entry name" value="ADH-like_N"/>
</dbReference>
<dbReference type="Pfam" id="PF00107">
    <property type="entry name" value="ADH_zinc_N"/>
    <property type="match status" value="1"/>
</dbReference>
<dbReference type="InterPro" id="IPR011032">
    <property type="entry name" value="GroES-like_sf"/>
</dbReference>
<dbReference type="SMART" id="SM00829">
    <property type="entry name" value="PKS_ER"/>
    <property type="match status" value="1"/>
</dbReference>
<dbReference type="PANTHER" id="PTHR48106">
    <property type="entry name" value="QUINONE OXIDOREDUCTASE PIG3-RELATED"/>
    <property type="match status" value="1"/>
</dbReference>
<dbReference type="STRING" id="320771.Cflav_PD4563"/>
<comment type="caution">
    <text evidence="4">The sequence shown here is derived from an EMBL/GenBank/DDBJ whole genome shotgun (WGS) entry which is preliminary data.</text>
</comment>
<dbReference type="InterPro" id="IPR036291">
    <property type="entry name" value="NAD(P)-bd_dom_sf"/>
</dbReference>
<gene>
    <name evidence="4" type="ORF">Cflav_PD4563</name>
</gene>
<evidence type="ECO:0000259" key="3">
    <source>
        <dbReference type="SMART" id="SM00829"/>
    </source>
</evidence>
<evidence type="ECO:0000313" key="5">
    <source>
        <dbReference type="Proteomes" id="UP000003688"/>
    </source>
</evidence>
<protein>
    <submittedName>
        <fullName evidence="4">Alcohol dehydrogenase zinc-binding domain protein</fullName>
    </submittedName>
</protein>
<feature type="domain" description="Enoyl reductase (ER)" evidence="3">
    <location>
        <begin position="10"/>
        <end position="319"/>
    </location>
</feature>
<reference evidence="4 5" key="1">
    <citation type="journal article" date="2011" name="J. Bacteriol.">
        <title>Genome sequence of 'Pedosphaera parvula' Ellin514, an aerobic Verrucomicrobial isolate from pasture soil.</title>
        <authorList>
            <person name="Kant R."/>
            <person name="van Passel M.W."/>
            <person name="Sangwan P."/>
            <person name="Palva A."/>
            <person name="Lucas S."/>
            <person name="Copeland A."/>
            <person name="Lapidus A."/>
            <person name="Glavina Del Rio T."/>
            <person name="Dalin E."/>
            <person name="Tice H."/>
            <person name="Bruce D."/>
            <person name="Goodwin L."/>
            <person name="Pitluck S."/>
            <person name="Chertkov O."/>
            <person name="Larimer F.W."/>
            <person name="Land M.L."/>
            <person name="Hauser L."/>
            <person name="Brettin T.S."/>
            <person name="Detter J.C."/>
            <person name="Han S."/>
            <person name="de Vos W.M."/>
            <person name="Janssen P.H."/>
            <person name="Smidt H."/>
        </authorList>
    </citation>
    <scope>NUCLEOTIDE SEQUENCE [LARGE SCALE GENOMIC DNA]</scope>
    <source>
        <strain evidence="4 5">Ellin514</strain>
    </source>
</reference>
<evidence type="ECO:0000256" key="2">
    <source>
        <dbReference type="ARBA" id="ARBA00023002"/>
    </source>
</evidence>
<evidence type="ECO:0000313" key="4">
    <source>
        <dbReference type="EMBL" id="EEF61900.1"/>
    </source>
</evidence>
<dbReference type="Gene3D" id="3.40.50.720">
    <property type="entry name" value="NAD(P)-binding Rossmann-like Domain"/>
    <property type="match status" value="1"/>
</dbReference>
<dbReference type="InterPro" id="IPR013149">
    <property type="entry name" value="ADH-like_C"/>
</dbReference>
<dbReference type="Proteomes" id="UP000003688">
    <property type="component" value="Unassembled WGS sequence"/>
</dbReference>
<dbReference type="Pfam" id="PF08240">
    <property type="entry name" value="ADH_N"/>
    <property type="match status" value="1"/>
</dbReference>
<dbReference type="GO" id="GO:0070402">
    <property type="term" value="F:NADPH binding"/>
    <property type="evidence" value="ECO:0007669"/>
    <property type="project" value="TreeGrafter"/>
</dbReference>
<keyword evidence="2" id="KW-0560">Oxidoreductase</keyword>
<dbReference type="RefSeq" id="WP_007414057.1">
    <property type="nucleotide sequence ID" value="NZ_ABOX02000007.1"/>
</dbReference>
<keyword evidence="5" id="KW-1185">Reference proteome</keyword>